<keyword evidence="3" id="KW-0732">Signal</keyword>
<organism evidence="4 5">
    <name type="scientific">Vreelandella sulfidaeris</name>
    <dbReference type="NCBI Taxonomy" id="115553"/>
    <lineage>
        <taxon>Bacteria</taxon>
        <taxon>Pseudomonadati</taxon>
        <taxon>Pseudomonadota</taxon>
        <taxon>Gammaproteobacteria</taxon>
        <taxon>Oceanospirillales</taxon>
        <taxon>Halomonadaceae</taxon>
        <taxon>Vreelandella</taxon>
    </lineage>
</organism>
<proteinExistence type="predicted"/>
<evidence type="ECO:0000256" key="1">
    <source>
        <dbReference type="SAM" id="MobiDB-lite"/>
    </source>
</evidence>
<feature type="transmembrane region" description="Helical" evidence="2">
    <location>
        <begin position="146"/>
        <end position="170"/>
    </location>
</feature>
<evidence type="ECO:0008006" key="6">
    <source>
        <dbReference type="Google" id="ProtNLM"/>
    </source>
</evidence>
<feature type="transmembrane region" description="Helical" evidence="2">
    <location>
        <begin position="194"/>
        <end position="217"/>
    </location>
</feature>
<evidence type="ECO:0000256" key="2">
    <source>
        <dbReference type="SAM" id="Phobius"/>
    </source>
</evidence>
<keyword evidence="2" id="KW-0472">Membrane</keyword>
<feature type="signal peptide" evidence="3">
    <location>
        <begin position="1"/>
        <end position="27"/>
    </location>
</feature>
<accession>A0A455UL35</accession>
<sequence>MKPLRLLPWLAAWLLVMIAIMAMPAMAQSTATEPASAEEDAAESAESSPTSYEALANLLEDEQARQELIEMLRSQASALPDGIADELSPEAAAQGSEIAPEDVSLPRQLAELTSRVVSDVGGQFEQVVSIVGELFTGQEADSVFDMAAFISAAINLGIVIVATFAMFMIFRRLAKPLFTKISGWSLNGTNLTPVLRLIACVAIAAIIDVLLVAFAYVGGNLLATFAIGEAGELSTRASLFLNAFLIIELLKAGVRMLFSSRYEGLRLLPISAQEASYWNRWLARLIGMVGYGLMVVVPLVNFYVAASLGQAIGTLIMLLAFIYAVVVVLKNRKRLRDNLNDMAAKSTLTASRVSLQLFARTWHLFALLYFFDRVGTDVNPPRRCAAVCVVCYPQVPGCDCRRVVGIVFPYPDHWPPYHAVRRPAAQTALA</sequence>
<dbReference type="EMBL" id="AP019514">
    <property type="protein sequence ID" value="BBI64959.1"/>
    <property type="molecule type" value="Genomic_DNA"/>
</dbReference>
<name>A0A455UL35_9GAMM</name>
<keyword evidence="2" id="KW-1133">Transmembrane helix</keyword>
<dbReference type="Proteomes" id="UP000320231">
    <property type="component" value="Chromosome"/>
</dbReference>
<keyword evidence="2" id="KW-0812">Transmembrane</keyword>
<protein>
    <recommendedName>
        <fullName evidence="6">Mechanosensitive ion channel inner membrane domain-containing protein</fullName>
    </recommendedName>
</protein>
<evidence type="ECO:0000256" key="3">
    <source>
        <dbReference type="SAM" id="SignalP"/>
    </source>
</evidence>
<reference evidence="4 5" key="1">
    <citation type="journal article" date="2019" name="Microbiol. Resour. Announc.">
        <title>Complete Genome Sequence of Halomonas sulfidaeris Strain Esulfide1 Isolated from a Metal Sulfide Rock at a Depth of 2,200 Meters, Obtained Using Nanopore Sequencing.</title>
        <authorList>
            <person name="Saito M."/>
            <person name="Nishigata A."/>
            <person name="Galipon J."/>
            <person name="Arakawa K."/>
        </authorList>
    </citation>
    <scope>NUCLEOTIDE SEQUENCE [LARGE SCALE GENOMIC DNA]</scope>
    <source>
        <strain evidence="4 5">ATCC BAA-803</strain>
    </source>
</reference>
<feature type="region of interest" description="Disordered" evidence="1">
    <location>
        <begin position="31"/>
        <end position="51"/>
    </location>
</feature>
<feature type="transmembrane region" description="Helical" evidence="2">
    <location>
        <begin position="310"/>
        <end position="329"/>
    </location>
</feature>
<dbReference type="AlphaFoldDB" id="A0A455UL35"/>
<dbReference type="KEGG" id="hsr:HSBAA_62650"/>
<evidence type="ECO:0000313" key="4">
    <source>
        <dbReference type="EMBL" id="BBI64959.1"/>
    </source>
</evidence>
<evidence type="ECO:0000313" key="5">
    <source>
        <dbReference type="Proteomes" id="UP000320231"/>
    </source>
</evidence>
<feature type="transmembrane region" description="Helical" evidence="2">
    <location>
        <begin position="237"/>
        <end position="258"/>
    </location>
</feature>
<feature type="chain" id="PRO_5019747186" description="Mechanosensitive ion channel inner membrane domain-containing protein" evidence="3">
    <location>
        <begin position="28"/>
        <end position="430"/>
    </location>
</feature>
<feature type="transmembrane region" description="Helical" evidence="2">
    <location>
        <begin position="281"/>
        <end position="304"/>
    </location>
</feature>
<gene>
    <name evidence="4" type="ORF">HSBAA_62650</name>
</gene>